<keyword evidence="5" id="KW-1185">Reference proteome</keyword>
<keyword evidence="2 4" id="KW-0689">Ribosomal protein</keyword>
<keyword evidence="3" id="KW-0687">Ribonucleoprotein</keyword>
<dbReference type="GO" id="GO:0005840">
    <property type="term" value="C:ribosome"/>
    <property type="evidence" value="ECO:0007669"/>
    <property type="project" value="UniProtKB-KW"/>
</dbReference>
<dbReference type="SUPFAM" id="SSF54575">
    <property type="entry name" value="Ribosomal protein L31e"/>
    <property type="match status" value="1"/>
</dbReference>
<dbReference type="SMART" id="SM01380">
    <property type="entry name" value="Ribosomal_L31e"/>
    <property type="match status" value="1"/>
</dbReference>
<dbReference type="Pfam" id="PF01198">
    <property type="entry name" value="Ribosomal_L31e"/>
    <property type="match status" value="1"/>
</dbReference>
<reference evidence="5" key="1">
    <citation type="submission" date="2024-07" db="EMBL/GenBank/DDBJ databases">
        <title>Two chromosome-level genome assemblies of Korean endemic species Abeliophyllum distichum and Forsythia ovata (Oleaceae).</title>
        <authorList>
            <person name="Jang H."/>
        </authorList>
    </citation>
    <scope>NUCLEOTIDE SEQUENCE [LARGE SCALE GENOMIC DNA]</scope>
</reference>
<dbReference type="GO" id="GO:1990904">
    <property type="term" value="C:ribonucleoprotein complex"/>
    <property type="evidence" value="ECO:0007669"/>
    <property type="project" value="UniProtKB-KW"/>
</dbReference>
<evidence type="ECO:0000256" key="1">
    <source>
        <dbReference type="ARBA" id="ARBA00010808"/>
    </source>
</evidence>
<name>A0ABD1X3V4_9LAMI</name>
<evidence type="ECO:0000256" key="3">
    <source>
        <dbReference type="ARBA" id="ARBA00023274"/>
    </source>
</evidence>
<comment type="caution">
    <text evidence="4">The sequence shown here is derived from an EMBL/GenBank/DDBJ whole genome shotgun (WGS) entry which is preliminary data.</text>
</comment>
<dbReference type="Proteomes" id="UP001604277">
    <property type="component" value="Unassembled WGS sequence"/>
</dbReference>
<organism evidence="4 5">
    <name type="scientific">Forsythia ovata</name>
    <dbReference type="NCBI Taxonomy" id="205694"/>
    <lineage>
        <taxon>Eukaryota</taxon>
        <taxon>Viridiplantae</taxon>
        <taxon>Streptophyta</taxon>
        <taxon>Embryophyta</taxon>
        <taxon>Tracheophyta</taxon>
        <taxon>Spermatophyta</taxon>
        <taxon>Magnoliopsida</taxon>
        <taxon>eudicotyledons</taxon>
        <taxon>Gunneridae</taxon>
        <taxon>Pentapetalae</taxon>
        <taxon>asterids</taxon>
        <taxon>lamiids</taxon>
        <taxon>Lamiales</taxon>
        <taxon>Oleaceae</taxon>
        <taxon>Forsythieae</taxon>
        <taxon>Forsythia</taxon>
    </lineage>
</organism>
<dbReference type="Gene3D" id="3.10.440.10">
    <property type="match status" value="1"/>
</dbReference>
<evidence type="ECO:0000313" key="5">
    <source>
        <dbReference type="Proteomes" id="UP001604277"/>
    </source>
</evidence>
<dbReference type="InterPro" id="IPR023621">
    <property type="entry name" value="Ribosomal_eL31_dom_sf"/>
</dbReference>
<sequence length="128" mass="14623">MKVDGLILKETRQKFFWNYTLSLQNAVIGTLALSKSVAAQLHADRDLSWLLFDTFPSSTFKKKASKAIKEIKKFAQKTIGTTYIRVDVELNKQIYNCGIQSVPRRIRVRIARNDGDIKNELYSLITVA</sequence>
<dbReference type="EMBL" id="JBFOLJ010000002">
    <property type="protein sequence ID" value="KAL2555200.1"/>
    <property type="molecule type" value="Genomic_DNA"/>
</dbReference>
<dbReference type="InterPro" id="IPR000054">
    <property type="entry name" value="Ribosomal_eL31"/>
</dbReference>
<proteinExistence type="inferred from homology"/>
<dbReference type="PANTHER" id="PTHR10956">
    <property type="entry name" value="60S RIBOSOMAL PROTEIN L31"/>
    <property type="match status" value="1"/>
</dbReference>
<gene>
    <name evidence="4" type="ORF">Fot_08819</name>
</gene>
<evidence type="ECO:0000256" key="2">
    <source>
        <dbReference type="ARBA" id="ARBA00022980"/>
    </source>
</evidence>
<dbReference type="AlphaFoldDB" id="A0ABD1X3V4"/>
<protein>
    <submittedName>
        <fullName evidence="4">60S ribosomal protein L31</fullName>
    </submittedName>
</protein>
<comment type="similarity">
    <text evidence="1">Belongs to the eukaryotic ribosomal protein eL31 family.</text>
</comment>
<evidence type="ECO:0000313" key="4">
    <source>
        <dbReference type="EMBL" id="KAL2555200.1"/>
    </source>
</evidence>
<dbReference type="PANTHER" id="PTHR10956:SF52">
    <property type="entry name" value="LARGE RIBOSOMAL SUBUNIT PROTEIN EL31X-RELATED"/>
    <property type="match status" value="1"/>
</dbReference>
<accession>A0ABD1X3V4</accession>